<name>F2BET5_9NEIS</name>
<feature type="chain" id="PRO_5003275572" description="Lysozyme inhibitor LprI N-terminal domain-containing protein" evidence="1">
    <location>
        <begin position="24"/>
        <end position="147"/>
    </location>
</feature>
<evidence type="ECO:0000256" key="1">
    <source>
        <dbReference type="SAM" id="SignalP"/>
    </source>
</evidence>
<accession>F2BET5</accession>
<dbReference type="RefSeq" id="WP_007343247.1">
    <property type="nucleotide sequence ID" value="NZ_GL878494.1"/>
</dbReference>
<feature type="signal peptide" evidence="1">
    <location>
        <begin position="1"/>
        <end position="23"/>
    </location>
</feature>
<comment type="caution">
    <text evidence="2">The sequence shown here is derived from an EMBL/GenBank/DDBJ whole genome shotgun (WGS) entry which is preliminary data.</text>
</comment>
<dbReference type="STRING" id="267212.GCA_001063965_01524"/>
<dbReference type="Gene3D" id="1.20.1270.180">
    <property type="match status" value="1"/>
</dbReference>
<reference evidence="2 3" key="1">
    <citation type="submission" date="2011-02" db="EMBL/GenBank/DDBJ databases">
        <authorList>
            <person name="Muzny D."/>
            <person name="Qin X."/>
            <person name="Deng J."/>
            <person name="Jiang H."/>
            <person name="Liu Y."/>
            <person name="Qu J."/>
            <person name="Song X.-Z."/>
            <person name="Zhang L."/>
            <person name="Thornton R."/>
            <person name="Coyle M."/>
            <person name="Francisco L."/>
            <person name="Jackson L."/>
            <person name="Javaid M."/>
            <person name="Korchina V."/>
            <person name="Kovar C."/>
            <person name="Mata R."/>
            <person name="Mathew T."/>
            <person name="Ngo R."/>
            <person name="Nguyen L."/>
            <person name="Nguyen N."/>
            <person name="Okwuonu G."/>
            <person name="Ongeri F."/>
            <person name="Pham C."/>
            <person name="Simmons D."/>
            <person name="Wilczek-Boney K."/>
            <person name="Hale W."/>
            <person name="Jakkamsetti A."/>
            <person name="Pham P."/>
            <person name="Ruth R."/>
            <person name="San Lucas F."/>
            <person name="Warren J."/>
            <person name="Zhang J."/>
            <person name="Zhao Z."/>
            <person name="Zhou C."/>
            <person name="Zhu D."/>
            <person name="Lee S."/>
            <person name="Bess C."/>
            <person name="Blankenburg K."/>
            <person name="Forbes L."/>
            <person name="Fu Q."/>
            <person name="Gubbala S."/>
            <person name="Hirani K."/>
            <person name="Jayaseelan J.C."/>
            <person name="Lara F."/>
            <person name="Munidasa M."/>
            <person name="Palculict T."/>
            <person name="Patil S."/>
            <person name="Pu L.-L."/>
            <person name="Saada N."/>
            <person name="Tang L."/>
            <person name="Weissenberger G."/>
            <person name="Zhu Y."/>
            <person name="Hemphill L."/>
            <person name="Shang Y."/>
            <person name="Youmans B."/>
            <person name="Ayvaz T."/>
            <person name="Ross M."/>
            <person name="Santibanez J."/>
            <person name="Aqrawi P."/>
            <person name="Gross S."/>
            <person name="Joshi V."/>
            <person name="Fowler G."/>
            <person name="Nazareth L."/>
            <person name="Reid J."/>
            <person name="Worley K."/>
            <person name="Petrosino J."/>
            <person name="Highlander S."/>
            <person name="Gibbs R."/>
        </authorList>
    </citation>
    <scope>NUCLEOTIDE SEQUENCE [LARGE SCALE GENOMIC DNA]</scope>
    <source>
        <strain evidence="2 3">ATCC BAA-1200</strain>
    </source>
</reference>
<organism evidence="2 3">
    <name type="scientific">Neisseria bacilliformis ATCC BAA-1200</name>
    <dbReference type="NCBI Taxonomy" id="888742"/>
    <lineage>
        <taxon>Bacteria</taxon>
        <taxon>Pseudomonadati</taxon>
        <taxon>Pseudomonadota</taxon>
        <taxon>Betaproteobacteria</taxon>
        <taxon>Neisseriales</taxon>
        <taxon>Neisseriaceae</taxon>
        <taxon>Neisseria</taxon>
    </lineage>
</organism>
<dbReference type="AlphaFoldDB" id="F2BET5"/>
<dbReference type="EMBL" id="AFAY01000046">
    <property type="protein sequence ID" value="EGF09990.1"/>
    <property type="molecule type" value="Genomic_DNA"/>
</dbReference>
<dbReference type="Proteomes" id="UP000004105">
    <property type="component" value="Unassembled WGS sequence"/>
</dbReference>
<sequence length="147" mass="16525">MSNPTSKTGTVLLFLFASANAFADAMPLEHTIRDACSDRHFAQVDVQACIKQNADRSETVWQNAQAQTIAKIKQWDEEQRYKDAALQKYAAAEQSFAAYRNRYCDWAASLGGGAIGTARTMRKNACIAEQNRTHAKQVQEIMKNWTF</sequence>
<gene>
    <name evidence="2" type="ORF">HMPREF9123_2242</name>
</gene>
<evidence type="ECO:0000313" key="2">
    <source>
        <dbReference type="EMBL" id="EGF09990.1"/>
    </source>
</evidence>
<evidence type="ECO:0000313" key="3">
    <source>
        <dbReference type="Proteomes" id="UP000004105"/>
    </source>
</evidence>
<proteinExistence type="predicted"/>
<keyword evidence="1" id="KW-0732">Signal</keyword>
<protein>
    <recommendedName>
        <fullName evidence="4">Lysozyme inhibitor LprI N-terminal domain-containing protein</fullName>
    </recommendedName>
</protein>
<dbReference type="HOGENOM" id="CLU_130893_0_0_4"/>
<keyword evidence="3" id="KW-1185">Reference proteome</keyword>
<evidence type="ECO:0008006" key="4">
    <source>
        <dbReference type="Google" id="ProtNLM"/>
    </source>
</evidence>